<feature type="non-terminal residue" evidence="1">
    <location>
        <position position="1"/>
    </location>
</feature>
<dbReference type="AlphaFoldDB" id="X1CSN2"/>
<proteinExistence type="predicted"/>
<dbReference type="EMBL" id="BART01016876">
    <property type="protein sequence ID" value="GAG87276.1"/>
    <property type="molecule type" value="Genomic_DNA"/>
</dbReference>
<accession>X1CSN2</accession>
<name>X1CSN2_9ZZZZ</name>
<evidence type="ECO:0008006" key="2">
    <source>
        <dbReference type="Google" id="ProtNLM"/>
    </source>
</evidence>
<organism evidence="1">
    <name type="scientific">marine sediment metagenome</name>
    <dbReference type="NCBI Taxonomy" id="412755"/>
    <lineage>
        <taxon>unclassified sequences</taxon>
        <taxon>metagenomes</taxon>
        <taxon>ecological metagenomes</taxon>
    </lineage>
</organism>
<gene>
    <name evidence="1" type="ORF">S01H4_32314</name>
</gene>
<sequence>DTAWLYQTYDNLSHLSNVLPEDYQGDVLETQSKIINKILAEPKVELKGVHRLTVDEIAKAFTFGVAQLPPGMTEGDVRSILSEFDLTDEEMKSEREWLAERAREWELEAARMNLIRAGTILAETPELTPLQWTKLIFTQPMMATVELMQKWWDTISRPISAAITMNLPAPAAGAVHGAPLGVVVGGTIGSVVPGLGTAIGAGIGALIGAIGGAGMFAAFETEADKELTVHYDFYREQGEDAWSSYAKAFNDWEAPWWKKMILDSAYDPLMWLGWGGAAAVGSKLTKMALPRGLKWAGSRTG</sequence>
<protein>
    <recommendedName>
        <fullName evidence="2">Glycine zipper domain-containing protein</fullName>
    </recommendedName>
</protein>
<feature type="non-terminal residue" evidence="1">
    <location>
        <position position="301"/>
    </location>
</feature>
<reference evidence="1" key="1">
    <citation type="journal article" date="2014" name="Front. Microbiol.">
        <title>High frequency of phylogenetically diverse reductive dehalogenase-homologous genes in deep subseafloor sedimentary metagenomes.</title>
        <authorList>
            <person name="Kawai M."/>
            <person name="Futagami T."/>
            <person name="Toyoda A."/>
            <person name="Takaki Y."/>
            <person name="Nishi S."/>
            <person name="Hori S."/>
            <person name="Arai W."/>
            <person name="Tsubouchi T."/>
            <person name="Morono Y."/>
            <person name="Uchiyama I."/>
            <person name="Ito T."/>
            <person name="Fujiyama A."/>
            <person name="Inagaki F."/>
            <person name="Takami H."/>
        </authorList>
    </citation>
    <scope>NUCLEOTIDE SEQUENCE</scope>
    <source>
        <strain evidence="1">Expedition CK06-06</strain>
    </source>
</reference>
<evidence type="ECO:0000313" key="1">
    <source>
        <dbReference type="EMBL" id="GAG87276.1"/>
    </source>
</evidence>
<comment type="caution">
    <text evidence="1">The sequence shown here is derived from an EMBL/GenBank/DDBJ whole genome shotgun (WGS) entry which is preliminary data.</text>
</comment>